<reference evidence="2 3" key="1">
    <citation type="submission" date="2018-03" db="EMBL/GenBank/DDBJ databases">
        <title>Diversity of phytobeneficial traits revealed by whole-genome analysis of worldwide-isolated phenazine-producing Pseudomonas spp.</title>
        <authorList>
            <person name="Biessy A."/>
            <person name="Novinscak A."/>
            <person name="Blom J."/>
            <person name="Leger G."/>
            <person name="Thomashow L.S."/>
            <person name="Cazorla F.M."/>
            <person name="Josic D."/>
            <person name="Filion M."/>
        </authorList>
    </citation>
    <scope>NUCLEOTIDE SEQUENCE [LARGE SCALE GENOMIC DNA]</scope>
    <source>
        <strain evidence="2 3">B25</strain>
    </source>
</reference>
<evidence type="ECO:0000256" key="1">
    <source>
        <dbReference type="SAM" id="MobiDB-lite"/>
    </source>
</evidence>
<organism evidence="2 3">
    <name type="scientific">Pseudomonas chlororaphis</name>
    <dbReference type="NCBI Taxonomy" id="587753"/>
    <lineage>
        <taxon>Bacteria</taxon>
        <taxon>Pseudomonadati</taxon>
        <taxon>Pseudomonadota</taxon>
        <taxon>Gammaproteobacteria</taxon>
        <taxon>Pseudomonadales</taxon>
        <taxon>Pseudomonadaceae</taxon>
        <taxon>Pseudomonas</taxon>
    </lineage>
</organism>
<feature type="region of interest" description="Disordered" evidence="1">
    <location>
        <begin position="1"/>
        <end position="56"/>
    </location>
</feature>
<evidence type="ECO:0000313" key="2">
    <source>
        <dbReference type="EMBL" id="AZE47849.1"/>
    </source>
</evidence>
<gene>
    <name evidence="2" type="ORF">C4K04_2166</name>
</gene>
<sequence length="56" mass="5879">MAISERTTHRPPGFQSSAFLEERSRGTNLCRPAPAVQLAASGDHGGQKSLDAGADK</sequence>
<dbReference type="EMBL" id="CP027753">
    <property type="protein sequence ID" value="AZE47849.1"/>
    <property type="molecule type" value="Genomic_DNA"/>
</dbReference>
<accession>A0A3G7TNJ3</accession>
<evidence type="ECO:0000313" key="3">
    <source>
        <dbReference type="Proteomes" id="UP000268048"/>
    </source>
</evidence>
<protein>
    <submittedName>
        <fullName evidence="2">Uncharacterized protein</fullName>
    </submittedName>
</protein>
<dbReference type="Proteomes" id="UP000268048">
    <property type="component" value="Chromosome"/>
</dbReference>
<dbReference type="AlphaFoldDB" id="A0A3G7TNJ3"/>
<name>A0A3G7TNJ3_9PSED</name>
<proteinExistence type="predicted"/>